<dbReference type="PANTHER" id="PTHR38886">
    <property type="entry name" value="SESA DOMAIN-CONTAINING PROTEIN"/>
    <property type="match status" value="1"/>
</dbReference>
<keyword evidence="2" id="KW-1185">Reference proteome</keyword>
<evidence type="ECO:0000313" key="2">
    <source>
        <dbReference type="Proteomes" id="UP000054516"/>
    </source>
</evidence>
<dbReference type="OrthoDB" id="5404564at2759"/>
<evidence type="ECO:0008006" key="3">
    <source>
        <dbReference type="Google" id="ProtNLM"/>
    </source>
</evidence>
<dbReference type="OMA" id="QAYDVHT"/>
<dbReference type="STRING" id="77044.A0A1W2TJ64"/>
<dbReference type="EMBL" id="DF977475">
    <property type="protein sequence ID" value="GAP88248.1"/>
    <property type="molecule type" value="Genomic_DNA"/>
</dbReference>
<accession>A0A1W2TJ64</accession>
<evidence type="ECO:0000313" key="1">
    <source>
        <dbReference type="EMBL" id="GAP88248.1"/>
    </source>
</evidence>
<sequence>MAFQVSIGDGILIAQIAWRLARTFTKGRQSAPAEFQELENELYALSAALRAAEAEQNNLPSSTKQVGVENDQYTATQDILAHVIGNCKNILGHLEEIVNKYTVVSERGGPGKRKLKKWSESAVRNWKKIEWTTERGDLDTLRSQIAVHINSLNLLVNIGTSSRTASIERSLDKKLALLEELHQWYVINLKETVPTRSTTSDRSTRTSEQAIHAQPPSIISTFELAKKRETSVEIICSCASFRAEWMESFLDDALNAGSGCMFTCCCLRGRVGLPPHQAAVQRYGLSHLIFPIRIASGDRPWMLYKVADGANNQLVDLYVSKIHPSYIRSFEDTFLRTLSSRRAGAILTQGVGNSLCYISPEDGEGHILEAMSNLTIAQKSVESIMFKSGRTQHVREWIDDVQILQYGVQGTASPADGIQTGLVRHLDYSEVLVSFGADDAASDAEEDSDVVSMILKLKRNTVTKLTEKACVDIMSIEAVGTHTDERTTTHTGVDVTIQFTTKAAAKEFHENIEAMRTELFVRSLRYPRSNERIVLNLQTARVECEHLYIDDAEIIIVVDADAKYRLIIASRNGCTIMSQVLVEDFFAAPSGRPDYTGSTYLVQIEDTGERKVYHYKNGFRHLSLSTTQANRMLELARSSVSFKIQNGE</sequence>
<name>A0A1W2TJ64_ROSNE</name>
<reference evidence="1" key="1">
    <citation type="submission" date="2016-03" db="EMBL/GenBank/DDBJ databases">
        <title>Draft genome sequence of Rosellinia necatrix.</title>
        <authorList>
            <person name="Kanematsu S."/>
        </authorList>
    </citation>
    <scope>NUCLEOTIDE SEQUENCE [LARGE SCALE GENOMIC DNA]</scope>
    <source>
        <strain evidence="1">W97</strain>
    </source>
</reference>
<dbReference type="AlphaFoldDB" id="A0A1W2TJ64"/>
<protein>
    <recommendedName>
        <fullName evidence="3">Fungal N-terminal domain-containing protein</fullName>
    </recommendedName>
</protein>
<dbReference type="Proteomes" id="UP000054516">
    <property type="component" value="Unassembled WGS sequence"/>
</dbReference>
<gene>
    <name evidence="1" type="ORF">SAMD00023353_3000420</name>
</gene>
<dbReference type="PANTHER" id="PTHR38886:SF1">
    <property type="entry name" value="NACHT-NTPASE AND P-LOOP NTPASES N-TERMINAL DOMAIN-CONTAINING PROTEIN"/>
    <property type="match status" value="1"/>
</dbReference>
<proteinExistence type="predicted"/>
<organism evidence="1">
    <name type="scientific">Rosellinia necatrix</name>
    <name type="common">White root-rot fungus</name>
    <dbReference type="NCBI Taxonomy" id="77044"/>
    <lineage>
        <taxon>Eukaryota</taxon>
        <taxon>Fungi</taxon>
        <taxon>Dikarya</taxon>
        <taxon>Ascomycota</taxon>
        <taxon>Pezizomycotina</taxon>
        <taxon>Sordariomycetes</taxon>
        <taxon>Xylariomycetidae</taxon>
        <taxon>Xylariales</taxon>
        <taxon>Xylariaceae</taxon>
        <taxon>Rosellinia</taxon>
    </lineage>
</organism>